<evidence type="ECO:0000313" key="2">
    <source>
        <dbReference type="Proteomes" id="UP000586722"/>
    </source>
</evidence>
<dbReference type="PROSITE" id="PS51186">
    <property type="entry name" value="GNAT"/>
    <property type="match status" value="1"/>
</dbReference>
<dbReference type="InterPro" id="IPR016181">
    <property type="entry name" value="Acyl_CoA_acyltransferase"/>
</dbReference>
<proteinExistence type="predicted"/>
<dbReference type="CDD" id="cd04301">
    <property type="entry name" value="NAT_SF"/>
    <property type="match status" value="1"/>
</dbReference>
<name>A0A7X5J8C7_9HYPH</name>
<accession>A0A7X5J8C7</accession>
<gene>
    <name evidence="1" type="ORF">GWI72_09770</name>
</gene>
<keyword evidence="2" id="KW-1185">Reference proteome</keyword>
<comment type="caution">
    <text evidence="1">The sequence shown here is derived from an EMBL/GenBank/DDBJ whole genome shotgun (WGS) entry which is preliminary data.</text>
</comment>
<dbReference type="Proteomes" id="UP000586722">
    <property type="component" value="Unassembled WGS sequence"/>
</dbReference>
<organism evidence="1 2">
    <name type="scientific">Pannonibacter tanglangensis</name>
    <dbReference type="NCBI Taxonomy" id="2750084"/>
    <lineage>
        <taxon>Bacteria</taxon>
        <taxon>Pseudomonadati</taxon>
        <taxon>Pseudomonadota</taxon>
        <taxon>Alphaproteobacteria</taxon>
        <taxon>Hyphomicrobiales</taxon>
        <taxon>Stappiaceae</taxon>
        <taxon>Pannonibacter</taxon>
    </lineage>
</organism>
<dbReference type="AlphaFoldDB" id="A0A7X5J8C7"/>
<dbReference type="InterPro" id="IPR000182">
    <property type="entry name" value="GNAT_dom"/>
</dbReference>
<dbReference type="Pfam" id="PF00583">
    <property type="entry name" value="Acetyltransf_1"/>
    <property type="match status" value="1"/>
</dbReference>
<dbReference type="Gene3D" id="3.40.630.30">
    <property type="match status" value="1"/>
</dbReference>
<dbReference type="SUPFAM" id="SSF55729">
    <property type="entry name" value="Acyl-CoA N-acyltransferases (Nat)"/>
    <property type="match status" value="1"/>
</dbReference>
<sequence>MIEIVDEAPAHVGARELLLDRAFGPDRYRKTSERLREGRLPAFAFSALEEDGTLVGTLRLWNVDMAGAQSVLLLGPLAVEASCRSGGIGARLMRQALNRAAVAGHSAILLVGDAPYYERFGFSASLTLGLELPGPVERARFLGLELQPHALAAASGMVVPAGCVDPVFDQVFPVSGSLGLAKRAA</sequence>
<dbReference type="GO" id="GO:0016747">
    <property type="term" value="F:acyltransferase activity, transferring groups other than amino-acyl groups"/>
    <property type="evidence" value="ECO:0007669"/>
    <property type="project" value="InterPro"/>
</dbReference>
<reference evidence="2" key="1">
    <citation type="submission" date="2020-01" db="EMBL/GenBank/DDBJ databases">
        <authorList>
            <person name="Fang Y."/>
            <person name="Sun R."/>
            <person name="Nie L."/>
            <person name="He J."/>
            <person name="Hao L."/>
            <person name="Wang L."/>
            <person name="Su S."/>
            <person name="Lv E."/>
            <person name="Zhang Z."/>
            <person name="Xie R."/>
            <person name="Liu H."/>
        </authorList>
    </citation>
    <scope>NUCLEOTIDE SEQUENCE [LARGE SCALE GENOMIC DNA]</scope>
    <source>
        <strain evidence="2">XCT-53</strain>
    </source>
</reference>
<dbReference type="RefSeq" id="WP_161674374.1">
    <property type="nucleotide sequence ID" value="NZ_JAABLP010000001.1"/>
</dbReference>
<evidence type="ECO:0000313" key="1">
    <source>
        <dbReference type="EMBL" id="NBN78554.1"/>
    </source>
</evidence>
<protein>
    <submittedName>
        <fullName evidence="1">GNAT family N-acetyltransferase</fullName>
    </submittedName>
</protein>
<dbReference type="EMBL" id="JAABLQ010000001">
    <property type="protein sequence ID" value="NBN78554.1"/>
    <property type="molecule type" value="Genomic_DNA"/>
</dbReference>